<sequence>MQYDPEMRSRSMYTVKDIFRCTMRSTVTTCFSFNCLEIMRPTYFRPPGSQCYTVDAIQWSDEDHRFKKCTMPWTWGLSYTVSVAQQTVKRLPSPFASKCTDYNALGKRPHFFGYLTQDLCIQECVMEAENVQCGCIRNTHEFAGFVPYKTCSVEDLVICEKQLANDTIPKCMEKCGPPCLETTYDVRLTSLGEDKKEKDRQSFSVSVKFSSDSQKIFQYQPKLSLIEAFGYMGGYIGMWLGLSLFSLTTDAESWLRKYLLERAKKRAKLVDRDGTLKVSKELLNSSQTSAKDSQKDIQVLSDRSATAASNKSRNLYSMSTTYGPVMIHEEYRPDARRFPANVIRRF</sequence>
<dbReference type="GeneID" id="111247640"/>
<dbReference type="InterPro" id="IPR001873">
    <property type="entry name" value="ENaC"/>
</dbReference>
<dbReference type="InParanoid" id="A0A7M7JNN7"/>
<accession>A0A7M7JNN7</accession>
<evidence type="ECO:0000313" key="15">
    <source>
        <dbReference type="Proteomes" id="UP000594260"/>
    </source>
</evidence>
<evidence type="ECO:0000256" key="1">
    <source>
        <dbReference type="ARBA" id="ARBA00004141"/>
    </source>
</evidence>
<organism evidence="14 15">
    <name type="scientific">Varroa destructor</name>
    <name type="common">Honeybee mite</name>
    <dbReference type="NCBI Taxonomy" id="109461"/>
    <lineage>
        <taxon>Eukaryota</taxon>
        <taxon>Metazoa</taxon>
        <taxon>Ecdysozoa</taxon>
        <taxon>Arthropoda</taxon>
        <taxon>Chelicerata</taxon>
        <taxon>Arachnida</taxon>
        <taxon>Acari</taxon>
        <taxon>Parasitiformes</taxon>
        <taxon>Mesostigmata</taxon>
        <taxon>Gamasina</taxon>
        <taxon>Dermanyssoidea</taxon>
        <taxon>Varroidae</taxon>
        <taxon>Varroa</taxon>
    </lineage>
</organism>
<dbReference type="GO" id="GO:0005886">
    <property type="term" value="C:plasma membrane"/>
    <property type="evidence" value="ECO:0007669"/>
    <property type="project" value="TreeGrafter"/>
</dbReference>
<keyword evidence="4 12" id="KW-0894">Sodium channel</keyword>
<evidence type="ECO:0000256" key="9">
    <source>
        <dbReference type="ARBA" id="ARBA00023136"/>
    </source>
</evidence>
<keyword evidence="10 12" id="KW-0739">Sodium transport</keyword>
<dbReference type="RefSeq" id="XP_022654568.1">
    <property type="nucleotide sequence ID" value="XM_022798833.1"/>
</dbReference>
<evidence type="ECO:0000256" key="4">
    <source>
        <dbReference type="ARBA" id="ARBA00022461"/>
    </source>
</evidence>
<evidence type="ECO:0000256" key="11">
    <source>
        <dbReference type="ARBA" id="ARBA00023303"/>
    </source>
</evidence>
<evidence type="ECO:0000256" key="3">
    <source>
        <dbReference type="ARBA" id="ARBA00022448"/>
    </source>
</evidence>
<comment type="similarity">
    <text evidence="2 12">Belongs to the amiloride-sensitive sodium channel (TC 1.A.6) family.</text>
</comment>
<proteinExistence type="inferred from homology"/>
<keyword evidence="15" id="KW-1185">Reference proteome</keyword>
<reference evidence="14" key="1">
    <citation type="submission" date="2021-01" db="UniProtKB">
        <authorList>
            <consortium name="EnsemblMetazoa"/>
        </authorList>
    </citation>
    <scope>IDENTIFICATION</scope>
</reference>
<dbReference type="PANTHER" id="PTHR11690:SF227">
    <property type="entry name" value="AMILORIDE-SENSITIVE SODIUM CHANNEL"/>
    <property type="match status" value="1"/>
</dbReference>
<dbReference type="Pfam" id="PF00858">
    <property type="entry name" value="ASC"/>
    <property type="match status" value="1"/>
</dbReference>
<comment type="subcellular location">
    <subcellularLocation>
        <location evidence="1">Membrane</location>
        <topology evidence="1">Multi-pass membrane protein</topology>
    </subcellularLocation>
</comment>
<name>A0A7M7JNN7_VARDE</name>
<evidence type="ECO:0000256" key="7">
    <source>
        <dbReference type="ARBA" id="ARBA00023053"/>
    </source>
</evidence>
<evidence type="ECO:0000313" key="14">
    <source>
        <dbReference type="EnsemblMetazoa" id="XP_022654568"/>
    </source>
</evidence>
<protein>
    <submittedName>
        <fullName evidence="14">Uncharacterized protein</fullName>
    </submittedName>
</protein>
<dbReference type="Proteomes" id="UP000594260">
    <property type="component" value="Unplaced"/>
</dbReference>
<keyword evidence="8 12" id="KW-0406">Ion transport</keyword>
<keyword evidence="9 13" id="KW-0472">Membrane</keyword>
<evidence type="ECO:0000256" key="6">
    <source>
        <dbReference type="ARBA" id="ARBA00022989"/>
    </source>
</evidence>
<keyword evidence="7" id="KW-0915">Sodium</keyword>
<dbReference type="KEGG" id="vde:111247640"/>
<dbReference type="AlphaFoldDB" id="A0A7M7JNN7"/>
<evidence type="ECO:0000256" key="10">
    <source>
        <dbReference type="ARBA" id="ARBA00023201"/>
    </source>
</evidence>
<evidence type="ECO:0000256" key="12">
    <source>
        <dbReference type="RuleBase" id="RU000679"/>
    </source>
</evidence>
<keyword evidence="5 12" id="KW-0812">Transmembrane</keyword>
<keyword evidence="11 12" id="KW-0407">Ion channel</keyword>
<dbReference type="EnsemblMetazoa" id="XM_022798833">
    <property type="protein sequence ID" value="XP_022654568"/>
    <property type="gene ID" value="LOC111247640"/>
</dbReference>
<feature type="transmembrane region" description="Helical" evidence="13">
    <location>
        <begin position="228"/>
        <end position="247"/>
    </location>
</feature>
<evidence type="ECO:0000256" key="5">
    <source>
        <dbReference type="ARBA" id="ARBA00022692"/>
    </source>
</evidence>
<keyword evidence="6 13" id="KW-1133">Transmembrane helix</keyword>
<evidence type="ECO:0000256" key="8">
    <source>
        <dbReference type="ARBA" id="ARBA00023065"/>
    </source>
</evidence>
<dbReference type="PANTHER" id="PTHR11690">
    <property type="entry name" value="AMILORIDE-SENSITIVE SODIUM CHANNEL-RELATED"/>
    <property type="match status" value="1"/>
</dbReference>
<dbReference type="Gene3D" id="1.10.287.770">
    <property type="entry name" value="YojJ-like"/>
    <property type="match status" value="1"/>
</dbReference>
<dbReference type="FunCoup" id="A0A7M7JNN7">
    <property type="interactions" value="52"/>
</dbReference>
<dbReference type="OrthoDB" id="6479868at2759"/>
<dbReference type="GO" id="GO:0015280">
    <property type="term" value="F:ligand-gated sodium channel activity"/>
    <property type="evidence" value="ECO:0007669"/>
    <property type="project" value="TreeGrafter"/>
</dbReference>
<evidence type="ECO:0000256" key="2">
    <source>
        <dbReference type="ARBA" id="ARBA00007193"/>
    </source>
</evidence>
<evidence type="ECO:0000256" key="13">
    <source>
        <dbReference type="SAM" id="Phobius"/>
    </source>
</evidence>
<keyword evidence="3 12" id="KW-0813">Transport</keyword>